<dbReference type="Pfam" id="PF08241">
    <property type="entry name" value="Methyltransf_11"/>
    <property type="match status" value="1"/>
</dbReference>
<evidence type="ECO:0000256" key="3">
    <source>
        <dbReference type="SAM" id="MobiDB-lite"/>
    </source>
</evidence>
<evidence type="ECO:0000313" key="5">
    <source>
        <dbReference type="EMBL" id="GGA38800.1"/>
    </source>
</evidence>
<organism evidence="5 6">
    <name type="scientific">Sphingomonas psychrolutea</name>
    <dbReference type="NCBI Taxonomy" id="1259676"/>
    <lineage>
        <taxon>Bacteria</taxon>
        <taxon>Pseudomonadati</taxon>
        <taxon>Pseudomonadota</taxon>
        <taxon>Alphaproteobacteria</taxon>
        <taxon>Sphingomonadales</taxon>
        <taxon>Sphingomonadaceae</taxon>
        <taxon>Sphingomonas</taxon>
    </lineage>
</organism>
<dbReference type="CDD" id="cd02440">
    <property type="entry name" value="AdoMet_MTases"/>
    <property type="match status" value="1"/>
</dbReference>
<feature type="domain" description="Methyltransferase type 11" evidence="4">
    <location>
        <begin position="89"/>
        <end position="138"/>
    </location>
</feature>
<dbReference type="EMBL" id="BMDW01000003">
    <property type="protein sequence ID" value="GGA38800.1"/>
    <property type="molecule type" value="Genomic_DNA"/>
</dbReference>
<dbReference type="PANTHER" id="PTHR13090">
    <property type="entry name" value="ARGININE-HYDROXYLASE NDUFAF5, MITOCHONDRIAL"/>
    <property type="match status" value="1"/>
</dbReference>
<protein>
    <submittedName>
        <fullName evidence="5">SAM-dependent methyltransferase</fullName>
    </submittedName>
</protein>
<dbReference type="RefSeq" id="WP_188445425.1">
    <property type="nucleotide sequence ID" value="NZ_BMDW01000003.1"/>
</dbReference>
<dbReference type="Gene3D" id="3.40.50.150">
    <property type="entry name" value="Vaccinia Virus protein VP39"/>
    <property type="match status" value="1"/>
</dbReference>
<proteinExistence type="predicted"/>
<dbReference type="GO" id="GO:0008168">
    <property type="term" value="F:methyltransferase activity"/>
    <property type="evidence" value="ECO:0007669"/>
    <property type="project" value="UniProtKB-KW"/>
</dbReference>
<reference evidence="6" key="1">
    <citation type="journal article" date="2019" name="Int. J. Syst. Evol. Microbiol.">
        <title>The Global Catalogue of Microorganisms (GCM) 10K type strain sequencing project: providing services to taxonomists for standard genome sequencing and annotation.</title>
        <authorList>
            <consortium name="The Broad Institute Genomics Platform"/>
            <consortium name="The Broad Institute Genome Sequencing Center for Infectious Disease"/>
            <person name="Wu L."/>
            <person name="Ma J."/>
        </authorList>
    </citation>
    <scope>NUCLEOTIDE SEQUENCE [LARGE SCALE GENOMIC DNA]</scope>
    <source>
        <strain evidence="6">CGMCC 1.10106</strain>
    </source>
</reference>
<dbReference type="InterPro" id="IPR013216">
    <property type="entry name" value="Methyltransf_11"/>
</dbReference>
<accession>A0ABQ1G8J6</accession>
<dbReference type="Proteomes" id="UP000618591">
    <property type="component" value="Unassembled WGS sequence"/>
</dbReference>
<dbReference type="SUPFAM" id="SSF53335">
    <property type="entry name" value="S-adenosyl-L-methionine-dependent methyltransferases"/>
    <property type="match status" value="1"/>
</dbReference>
<evidence type="ECO:0000256" key="2">
    <source>
        <dbReference type="ARBA" id="ARBA00022679"/>
    </source>
</evidence>
<gene>
    <name evidence="5" type="ORF">GCM10011395_06400</name>
</gene>
<dbReference type="PANTHER" id="PTHR13090:SF1">
    <property type="entry name" value="ARGININE-HYDROXYLASE NDUFAF5, MITOCHONDRIAL"/>
    <property type="match status" value="1"/>
</dbReference>
<dbReference type="InterPro" id="IPR050602">
    <property type="entry name" value="Malonyl-ACP_OMT"/>
</dbReference>
<sequence>MSSPLPSDIPEIFDRAARRRRRDRAAPTFADFDFLRAAMLEGIADRLASVTHRFTDLLDLGCFDGALPVPEGVAVTRCDAGALFAAQAGGVQADEDRLPFAPGSFDLVISAGVLDSVDDLPGALTLIRRALRPDGLFLAAFCGAGTLATLRSVLREAERERPAARVHPQIDVRSAGDLLMRAGFALPVADIEALTVRYSSIGGILRDLRGMGATNVLRARTPLRRDTLARAAELFAAHADPDGKTPERFDLIYLTGWSPAPSQPKPARRGSGTASLEGALRRPPGVSET</sequence>
<feature type="region of interest" description="Disordered" evidence="3">
    <location>
        <begin position="257"/>
        <end position="289"/>
    </location>
</feature>
<keyword evidence="6" id="KW-1185">Reference proteome</keyword>
<keyword evidence="2" id="KW-0808">Transferase</keyword>
<dbReference type="InterPro" id="IPR029063">
    <property type="entry name" value="SAM-dependent_MTases_sf"/>
</dbReference>
<keyword evidence="1 5" id="KW-0489">Methyltransferase</keyword>
<dbReference type="GO" id="GO:0032259">
    <property type="term" value="P:methylation"/>
    <property type="evidence" value="ECO:0007669"/>
    <property type="project" value="UniProtKB-KW"/>
</dbReference>
<evidence type="ECO:0000256" key="1">
    <source>
        <dbReference type="ARBA" id="ARBA00022603"/>
    </source>
</evidence>
<evidence type="ECO:0000259" key="4">
    <source>
        <dbReference type="Pfam" id="PF08241"/>
    </source>
</evidence>
<comment type="caution">
    <text evidence="5">The sequence shown here is derived from an EMBL/GenBank/DDBJ whole genome shotgun (WGS) entry which is preliminary data.</text>
</comment>
<name>A0ABQ1G8J6_9SPHN</name>
<evidence type="ECO:0000313" key="6">
    <source>
        <dbReference type="Proteomes" id="UP000618591"/>
    </source>
</evidence>